<comment type="caution">
    <text evidence="2">The sequence shown here is derived from an EMBL/GenBank/DDBJ whole genome shotgun (WGS) entry which is preliminary data.</text>
</comment>
<reference evidence="2 3" key="1">
    <citation type="submission" date="2020-05" db="EMBL/GenBank/DDBJ databases">
        <title>WGS assembly of Panicum virgatum.</title>
        <authorList>
            <person name="Lovell J.T."/>
            <person name="Jenkins J."/>
            <person name="Shu S."/>
            <person name="Juenger T.E."/>
            <person name="Schmutz J."/>
        </authorList>
    </citation>
    <scope>NUCLEOTIDE SEQUENCE [LARGE SCALE GENOMIC DNA]</scope>
    <source>
        <strain evidence="3">cv. AP13</strain>
    </source>
</reference>
<sequence>MLRHRRGLAAAGTRSLHRLGPAPGCRGDSGKTVTEPRHPCGFGNGDPGPGAPSPGGKGQGDGGGASIPGDEDPGDGGGACLDSSFHGGRASDESK</sequence>
<proteinExistence type="predicted"/>
<feature type="region of interest" description="Disordered" evidence="1">
    <location>
        <begin position="1"/>
        <end position="95"/>
    </location>
</feature>
<accession>A0A8T0UVS0</accession>
<name>A0A8T0UVS0_PANVG</name>
<gene>
    <name evidence="2" type="ORF">PVAP13_3KG387027</name>
</gene>
<organism evidence="2 3">
    <name type="scientific">Panicum virgatum</name>
    <name type="common">Blackwell switchgrass</name>
    <dbReference type="NCBI Taxonomy" id="38727"/>
    <lineage>
        <taxon>Eukaryota</taxon>
        <taxon>Viridiplantae</taxon>
        <taxon>Streptophyta</taxon>
        <taxon>Embryophyta</taxon>
        <taxon>Tracheophyta</taxon>
        <taxon>Spermatophyta</taxon>
        <taxon>Magnoliopsida</taxon>
        <taxon>Liliopsida</taxon>
        <taxon>Poales</taxon>
        <taxon>Poaceae</taxon>
        <taxon>PACMAD clade</taxon>
        <taxon>Panicoideae</taxon>
        <taxon>Panicodae</taxon>
        <taxon>Paniceae</taxon>
        <taxon>Panicinae</taxon>
        <taxon>Panicum</taxon>
        <taxon>Panicum sect. Hiantes</taxon>
    </lineage>
</organism>
<dbReference type="EMBL" id="CM029041">
    <property type="protein sequence ID" value="KAG2628421.1"/>
    <property type="molecule type" value="Genomic_DNA"/>
</dbReference>
<evidence type="ECO:0000313" key="3">
    <source>
        <dbReference type="Proteomes" id="UP000823388"/>
    </source>
</evidence>
<protein>
    <submittedName>
        <fullName evidence="2">Uncharacterized protein</fullName>
    </submittedName>
</protein>
<dbReference type="Proteomes" id="UP000823388">
    <property type="component" value="Chromosome 3K"/>
</dbReference>
<evidence type="ECO:0000313" key="2">
    <source>
        <dbReference type="EMBL" id="KAG2628421.1"/>
    </source>
</evidence>
<evidence type="ECO:0000256" key="1">
    <source>
        <dbReference type="SAM" id="MobiDB-lite"/>
    </source>
</evidence>
<feature type="compositionally biased region" description="Gly residues" evidence="1">
    <location>
        <begin position="42"/>
        <end position="66"/>
    </location>
</feature>
<keyword evidence="3" id="KW-1185">Reference proteome</keyword>
<dbReference type="AlphaFoldDB" id="A0A8T0UVS0"/>